<dbReference type="InterPro" id="IPR033121">
    <property type="entry name" value="PEPTIDASE_A1"/>
</dbReference>
<dbReference type="Gene3D" id="2.40.70.10">
    <property type="entry name" value="Acid Proteases"/>
    <property type="match status" value="2"/>
</dbReference>
<comment type="similarity">
    <text evidence="1">Belongs to the peptidase A1 family.</text>
</comment>
<dbReference type="PANTHER" id="PTHR47965">
    <property type="entry name" value="ASPARTYL PROTEASE-RELATED"/>
    <property type="match status" value="1"/>
</dbReference>
<dbReference type="SUPFAM" id="SSF50630">
    <property type="entry name" value="Acid proteases"/>
    <property type="match status" value="1"/>
</dbReference>
<feature type="compositionally biased region" description="Pro residues" evidence="2">
    <location>
        <begin position="767"/>
        <end position="785"/>
    </location>
</feature>
<feature type="region of interest" description="Disordered" evidence="2">
    <location>
        <begin position="830"/>
        <end position="854"/>
    </location>
</feature>
<evidence type="ECO:0000313" key="5">
    <source>
        <dbReference type="EMBL" id="KAK2032366.1"/>
    </source>
</evidence>
<proteinExistence type="inferred from homology"/>
<feature type="domain" description="Peptidase A1" evidence="4">
    <location>
        <begin position="60"/>
        <end position="429"/>
    </location>
</feature>
<dbReference type="InterPro" id="IPR021109">
    <property type="entry name" value="Peptidase_aspartic_dom_sf"/>
</dbReference>
<dbReference type="PROSITE" id="PS51767">
    <property type="entry name" value="PEPTIDASE_A1"/>
    <property type="match status" value="1"/>
</dbReference>
<feature type="region of interest" description="Disordered" evidence="2">
    <location>
        <begin position="766"/>
        <end position="785"/>
    </location>
</feature>
<dbReference type="Proteomes" id="UP001232148">
    <property type="component" value="Unassembled WGS sequence"/>
</dbReference>
<dbReference type="GO" id="GO:0005576">
    <property type="term" value="C:extracellular region"/>
    <property type="evidence" value="ECO:0007669"/>
    <property type="project" value="TreeGrafter"/>
</dbReference>
<dbReference type="EMBL" id="MU842831">
    <property type="protein sequence ID" value="KAK2032366.1"/>
    <property type="molecule type" value="Genomic_DNA"/>
</dbReference>
<sequence>MVTRRTSNEPPAGSSPKTDNMLSTASLIAALLVARVAADSQSAVALTPSNAWYGVDGNWSTVELQVGTPGQTVNVLASTSLSEFWVIGAGGCSANDPLCNTSRGGLFEMADSKSWNSLGAWQLGLDYLDRSGNGDYGLETLSATLLGDNGQLSMDNIITASINATGYYLGFLGLGLTKGSFGNQVAESPLSQAVKTSGRIPSYSYGYTAGAHYMGVSGTPCSLTLGGYDESRFVQHNNEFSLDPSDGLPHALVRAIEVTTGEGKALPGGWNTSTRTLSNMSTSFVAMIDSSTPYLWLPDAICDQFAQAFNLTYNSTLELYTLTESQYTDFKSASSYSFTFSFTSHDNSDDLGHPLTVPGVVNITITAAAFAQALRYPFQSDAIRYGDPAVPYFPLRRASSLTDTFVIGRSFLQEAYLITKYDTGVFSLHQAVFPEEPLESIQVHNVAQPNNSPFTPPASVNLHEGLSTAQMGGIAAGVIAACIIMLACWYFYRRQKKSRAEIRALEDGKDAASSIMPESPRRPVTLVFTKMLGKKKAKRASAHEVMGSTSHPAEVGADANHALYELPVSAKPAELGGDDGKLALSHKDFEIGGRYNMDTYEVGTRNVEIRLQSPVPAYSPPETPAALPPSEKLLRDTSPVATFRPEEYGSLPSVSPTSLRGSLPSPLSFRSGEWTNRTSDLLSPWTDGHSFHRPASADNNAVNPFLYPVSPESEAFRPGTANSSNTPPPIPVSVLPASPLPTHRRVPPMEFTNVICLGPLPANITLPAPPARPPRPPRPPPLAPPPAIPDIVIPQVLAANRASTDTLGSNWTEFEEELIAQEITRQESLREEARNQALDSGSPRSLHRLDGTELIHIPQPAERRYSWEN</sequence>
<feature type="region of interest" description="Disordered" evidence="2">
    <location>
        <begin position="643"/>
        <end position="662"/>
    </location>
</feature>
<evidence type="ECO:0000259" key="4">
    <source>
        <dbReference type="PROSITE" id="PS51767"/>
    </source>
</evidence>
<dbReference type="CDD" id="cd05471">
    <property type="entry name" value="pepsin_like"/>
    <property type="match status" value="1"/>
</dbReference>
<gene>
    <name evidence="5" type="ORF">LX32DRAFT_196277</name>
</gene>
<dbReference type="GO" id="GO:0031505">
    <property type="term" value="P:fungal-type cell wall organization"/>
    <property type="evidence" value="ECO:0007669"/>
    <property type="project" value="TreeGrafter"/>
</dbReference>
<dbReference type="InterPro" id="IPR034164">
    <property type="entry name" value="Pepsin-like_dom"/>
</dbReference>
<protein>
    <submittedName>
        <fullName evidence="5">Eukaryotic aspartyl protease</fullName>
    </submittedName>
</protein>
<evidence type="ECO:0000256" key="1">
    <source>
        <dbReference type="ARBA" id="ARBA00007447"/>
    </source>
</evidence>
<evidence type="ECO:0000256" key="2">
    <source>
        <dbReference type="SAM" id="MobiDB-lite"/>
    </source>
</evidence>
<organism evidence="5 6">
    <name type="scientific">Colletotrichum zoysiae</name>
    <dbReference type="NCBI Taxonomy" id="1216348"/>
    <lineage>
        <taxon>Eukaryota</taxon>
        <taxon>Fungi</taxon>
        <taxon>Dikarya</taxon>
        <taxon>Ascomycota</taxon>
        <taxon>Pezizomycotina</taxon>
        <taxon>Sordariomycetes</taxon>
        <taxon>Hypocreomycetidae</taxon>
        <taxon>Glomerellales</taxon>
        <taxon>Glomerellaceae</taxon>
        <taxon>Colletotrichum</taxon>
        <taxon>Colletotrichum graminicola species complex</taxon>
    </lineage>
</organism>
<keyword evidence="3" id="KW-1133">Transmembrane helix</keyword>
<name>A0AAD9M314_9PEZI</name>
<dbReference type="GO" id="GO:0004190">
    <property type="term" value="F:aspartic-type endopeptidase activity"/>
    <property type="evidence" value="ECO:0007669"/>
    <property type="project" value="InterPro"/>
</dbReference>
<dbReference type="AlphaFoldDB" id="A0AAD9M314"/>
<feature type="transmembrane region" description="Helical" evidence="3">
    <location>
        <begin position="471"/>
        <end position="492"/>
    </location>
</feature>
<evidence type="ECO:0000313" key="6">
    <source>
        <dbReference type="Proteomes" id="UP001232148"/>
    </source>
</evidence>
<dbReference type="PRINTS" id="PR00792">
    <property type="entry name" value="PEPSIN"/>
</dbReference>
<reference evidence="5" key="1">
    <citation type="submission" date="2021-06" db="EMBL/GenBank/DDBJ databases">
        <title>Comparative genomics, transcriptomics and evolutionary studies reveal genomic signatures of adaptation to plant cell wall in hemibiotrophic fungi.</title>
        <authorList>
            <consortium name="DOE Joint Genome Institute"/>
            <person name="Baroncelli R."/>
            <person name="Diaz J.F."/>
            <person name="Benocci T."/>
            <person name="Peng M."/>
            <person name="Battaglia E."/>
            <person name="Haridas S."/>
            <person name="Andreopoulos W."/>
            <person name="Labutti K."/>
            <person name="Pangilinan J."/>
            <person name="Floch G.L."/>
            <person name="Makela M.R."/>
            <person name="Henrissat B."/>
            <person name="Grigoriev I.V."/>
            <person name="Crouch J.A."/>
            <person name="De Vries R.P."/>
            <person name="Sukno S.A."/>
            <person name="Thon M.R."/>
        </authorList>
    </citation>
    <scope>NUCLEOTIDE SEQUENCE</scope>
    <source>
        <strain evidence="5">MAFF235873</strain>
    </source>
</reference>
<accession>A0AAD9M314</accession>
<dbReference type="Pfam" id="PF00026">
    <property type="entry name" value="Asp"/>
    <property type="match status" value="1"/>
</dbReference>
<keyword evidence="3" id="KW-0812">Transmembrane</keyword>
<keyword evidence="6" id="KW-1185">Reference proteome</keyword>
<feature type="region of interest" description="Disordered" evidence="2">
    <location>
        <begin position="1"/>
        <end position="20"/>
    </location>
</feature>
<keyword evidence="5" id="KW-0378">Hydrolase</keyword>
<dbReference type="PANTHER" id="PTHR47965:SF101">
    <property type="entry name" value="HYPOTHETICAL ASPARTYL PROTEASE (EUROFUNG)-RELATED"/>
    <property type="match status" value="1"/>
</dbReference>
<comment type="caution">
    <text evidence="5">The sequence shown here is derived from an EMBL/GenBank/DDBJ whole genome shotgun (WGS) entry which is preliminary data.</text>
</comment>
<dbReference type="GO" id="GO:0006508">
    <property type="term" value="P:proteolysis"/>
    <property type="evidence" value="ECO:0007669"/>
    <property type="project" value="UniProtKB-KW"/>
</dbReference>
<keyword evidence="3" id="KW-0472">Membrane</keyword>
<keyword evidence="5" id="KW-0645">Protease</keyword>
<evidence type="ECO:0000256" key="3">
    <source>
        <dbReference type="SAM" id="Phobius"/>
    </source>
</evidence>
<dbReference type="InterPro" id="IPR001461">
    <property type="entry name" value="Aspartic_peptidase_A1"/>
</dbReference>
<dbReference type="GO" id="GO:0009277">
    <property type="term" value="C:fungal-type cell wall"/>
    <property type="evidence" value="ECO:0007669"/>
    <property type="project" value="TreeGrafter"/>
</dbReference>